<dbReference type="InterPro" id="IPR027038">
    <property type="entry name" value="RanGap"/>
</dbReference>
<dbReference type="InterPro" id="IPR032675">
    <property type="entry name" value="LRR_dom_sf"/>
</dbReference>
<accession>A0AAD1UK98</accession>
<name>A0AAD1UK98_EUPCR</name>
<dbReference type="PANTHER" id="PTHR24113:SF12">
    <property type="entry name" value="RAN GTPASE-ACTIVATING PROTEIN 1"/>
    <property type="match status" value="1"/>
</dbReference>
<sequence length="495" mass="56825">MSQENLKILVEDNKQPWEREIQWDSPSHKTSKFLRLCKEHGAPLIFLANNKVVCEHCSESPKIDLKKQVFQLLKDLEHNVYQYNIAISNASKLRTVDLRENILEDIHQYFIEVRSVTDKIEQEKINEVEHIFKTLEFSKLDDLQEFYELQNTGEKALETVKEMFRNLALANVYNYRISYNGIIDHISEMTEFLKNTTKVYHEKCNTLFRIQKDQNCINNGIKKAIDAMCQSFGSLAKPKEEIDSQMRDLCKAANMDYLVIEKINKNTDMMSPAEQETVFNSLNAIKVQTKDLILNHSGLSNYGIEVICESLKNSDHVHRLDLSYISNPIDSSGSKAISEMLKANLYLKSLNLAGCGIKDKTLMTLCEGINYNRTLEILILDKNEITTIGLKSLLSILSNEKRDQNLVLLDIGNNYIDDIGAKAIAEMLKVNHKLSKLYLHFNELSNKGLIAISHALEENLALEQCYVYGNSITEEIQILAKIKHKNRILMKDTLL</sequence>
<dbReference type="GO" id="GO:0006913">
    <property type="term" value="P:nucleocytoplasmic transport"/>
    <property type="evidence" value="ECO:0007669"/>
    <property type="project" value="TreeGrafter"/>
</dbReference>
<dbReference type="Proteomes" id="UP001295684">
    <property type="component" value="Unassembled WGS sequence"/>
</dbReference>
<dbReference type="GO" id="GO:0005634">
    <property type="term" value="C:nucleus"/>
    <property type="evidence" value="ECO:0007669"/>
    <property type="project" value="TreeGrafter"/>
</dbReference>
<dbReference type="Pfam" id="PF13516">
    <property type="entry name" value="LRR_6"/>
    <property type="match status" value="4"/>
</dbReference>
<keyword evidence="1" id="KW-0343">GTPase activation</keyword>
<dbReference type="GO" id="GO:0048471">
    <property type="term" value="C:perinuclear region of cytoplasm"/>
    <property type="evidence" value="ECO:0007669"/>
    <property type="project" value="TreeGrafter"/>
</dbReference>
<dbReference type="Gene3D" id="3.80.10.10">
    <property type="entry name" value="Ribonuclease Inhibitor"/>
    <property type="match status" value="2"/>
</dbReference>
<reference evidence="4" key="1">
    <citation type="submission" date="2023-07" db="EMBL/GenBank/DDBJ databases">
        <authorList>
            <consortium name="AG Swart"/>
            <person name="Singh M."/>
            <person name="Singh A."/>
            <person name="Seah K."/>
            <person name="Emmerich C."/>
        </authorList>
    </citation>
    <scope>NUCLEOTIDE SEQUENCE</scope>
    <source>
        <strain evidence="4">DP1</strain>
    </source>
</reference>
<organism evidence="4 5">
    <name type="scientific">Euplotes crassus</name>
    <dbReference type="NCBI Taxonomy" id="5936"/>
    <lineage>
        <taxon>Eukaryota</taxon>
        <taxon>Sar</taxon>
        <taxon>Alveolata</taxon>
        <taxon>Ciliophora</taxon>
        <taxon>Intramacronucleata</taxon>
        <taxon>Spirotrichea</taxon>
        <taxon>Hypotrichia</taxon>
        <taxon>Euplotida</taxon>
        <taxon>Euplotidae</taxon>
        <taxon>Moneuplotes</taxon>
    </lineage>
</organism>
<evidence type="ECO:0000256" key="1">
    <source>
        <dbReference type="ARBA" id="ARBA00022468"/>
    </source>
</evidence>
<evidence type="ECO:0000256" key="2">
    <source>
        <dbReference type="ARBA" id="ARBA00022614"/>
    </source>
</evidence>
<gene>
    <name evidence="4" type="ORF">ECRASSUSDP1_LOCUS8118</name>
</gene>
<evidence type="ECO:0000256" key="3">
    <source>
        <dbReference type="ARBA" id="ARBA00022737"/>
    </source>
</evidence>
<dbReference type="InterPro" id="IPR001611">
    <property type="entry name" value="Leu-rich_rpt"/>
</dbReference>
<dbReference type="EMBL" id="CAMPGE010007928">
    <property type="protein sequence ID" value="CAI2366844.1"/>
    <property type="molecule type" value="Genomic_DNA"/>
</dbReference>
<dbReference type="AlphaFoldDB" id="A0AAD1UK98"/>
<keyword evidence="5" id="KW-1185">Reference proteome</keyword>
<dbReference type="SUPFAM" id="SSF52047">
    <property type="entry name" value="RNI-like"/>
    <property type="match status" value="1"/>
</dbReference>
<comment type="caution">
    <text evidence="4">The sequence shown here is derived from an EMBL/GenBank/DDBJ whole genome shotgun (WGS) entry which is preliminary data.</text>
</comment>
<dbReference type="GO" id="GO:0005096">
    <property type="term" value="F:GTPase activator activity"/>
    <property type="evidence" value="ECO:0007669"/>
    <property type="project" value="UniProtKB-KW"/>
</dbReference>
<protein>
    <submittedName>
        <fullName evidence="4">Uncharacterized protein</fullName>
    </submittedName>
</protein>
<dbReference type="SMART" id="SM00368">
    <property type="entry name" value="LRR_RI"/>
    <property type="match status" value="5"/>
</dbReference>
<keyword evidence="3" id="KW-0677">Repeat</keyword>
<evidence type="ECO:0000313" key="5">
    <source>
        <dbReference type="Proteomes" id="UP001295684"/>
    </source>
</evidence>
<proteinExistence type="predicted"/>
<dbReference type="GO" id="GO:0005829">
    <property type="term" value="C:cytosol"/>
    <property type="evidence" value="ECO:0007669"/>
    <property type="project" value="TreeGrafter"/>
</dbReference>
<dbReference type="PANTHER" id="PTHR24113">
    <property type="entry name" value="RAN GTPASE-ACTIVATING PROTEIN 1"/>
    <property type="match status" value="1"/>
</dbReference>
<evidence type="ECO:0000313" key="4">
    <source>
        <dbReference type="EMBL" id="CAI2366844.1"/>
    </source>
</evidence>
<dbReference type="GO" id="GO:0031267">
    <property type="term" value="F:small GTPase binding"/>
    <property type="evidence" value="ECO:0007669"/>
    <property type="project" value="TreeGrafter"/>
</dbReference>
<keyword evidence="2" id="KW-0433">Leucine-rich repeat</keyword>